<evidence type="ECO:0000313" key="3">
    <source>
        <dbReference type="EMBL" id="SHJ27329.1"/>
    </source>
</evidence>
<evidence type="ECO:0000313" key="4">
    <source>
        <dbReference type="Proteomes" id="UP000184335"/>
    </source>
</evidence>
<accession>A0A1M6HYK2</accession>
<gene>
    <name evidence="3" type="ORF">SAMN05443429_1264</name>
</gene>
<dbReference type="STRING" id="1118202.SAMN05443429_1264"/>
<feature type="compositionally biased region" description="Basic and acidic residues" evidence="1">
    <location>
        <begin position="82"/>
        <end position="96"/>
    </location>
</feature>
<dbReference type="RefSeq" id="WP_073181065.1">
    <property type="nucleotide sequence ID" value="NZ_FQYI01000026.1"/>
</dbReference>
<feature type="region of interest" description="Disordered" evidence="1">
    <location>
        <begin position="20"/>
        <end position="102"/>
    </location>
</feature>
<sequence length="164" mass="17645">WQGAVIGGIVAGLNHAMHEIDSPLDDDGGGDGPVPKKKNNANERSGSNQDKRLSPGEIKKLKDAGWDHSEKGVNGKGGGQKDLWKDKNGNVYEKPKNGKGPGEPIGVNLNNLSVKVGVGAAILGGGLKLLDYFMSRAMPVFMVTPFMMQQSNPNYYHKQQIEIH</sequence>
<reference evidence="3 4" key="1">
    <citation type="submission" date="2016-11" db="EMBL/GenBank/DDBJ databases">
        <authorList>
            <person name="Jaros S."/>
            <person name="Januszkiewicz K."/>
            <person name="Wedrychowicz H."/>
        </authorList>
    </citation>
    <scope>NUCLEOTIDE SEQUENCE [LARGE SCALE GENOMIC DNA]</scope>
    <source>
        <strain evidence="3 4">DSM 25479</strain>
    </source>
</reference>
<feature type="compositionally biased region" description="Basic and acidic residues" evidence="1">
    <location>
        <begin position="49"/>
        <end position="73"/>
    </location>
</feature>
<dbReference type="Proteomes" id="UP000184335">
    <property type="component" value="Unassembled WGS sequence"/>
</dbReference>
<dbReference type="Pfam" id="PF15533">
    <property type="entry name" value="Ntox33"/>
    <property type="match status" value="1"/>
</dbReference>
<organism evidence="3 4">
    <name type="scientific">Cruoricaptor ignavus</name>
    <dbReference type="NCBI Taxonomy" id="1118202"/>
    <lineage>
        <taxon>Bacteria</taxon>
        <taxon>Pseudomonadati</taxon>
        <taxon>Bacteroidota</taxon>
        <taxon>Flavobacteriia</taxon>
        <taxon>Flavobacteriales</taxon>
        <taxon>Weeksellaceae</taxon>
        <taxon>Cruoricaptor</taxon>
    </lineage>
</organism>
<dbReference type="AlphaFoldDB" id="A0A1M6HYK2"/>
<keyword evidence="4" id="KW-1185">Reference proteome</keyword>
<dbReference type="InterPro" id="IPR029110">
    <property type="entry name" value="Ntox33"/>
</dbReference>
<evidence type="ECO:0000259" key="2">
    <source>
        <dbReference type="Pfam" id="PF15533"/>
    </source>
</evidence>
<protein>
    <submittedName>
        <fullName evidence="3">Toxin 33</fullName>
    </submittedName>
</protein>
<feature type="non-terminal residue" evidence="3">
    <location>
        <position position="1"/>
    </location>
</feature>
<proteinExistence type="predicted"/>
<dbReference type="EMBL" id="FQYI01000026">
    <property type="protein sequence ID" value="SHJ27329.1"/>
    <property type="molecule type" value="Genomic_DNA"/>
</dbReference>
<evidence type="ECO:0000256" key="1">
    <source>
        <dbReference type="SAM" id="MobiDB-lite"/>
    </source>
</evidence>
<feature type="domain" description="Bacterial toxin 33" evidence="2">
    <location>
        <begin position="48"/>
        <end position="110"/>
    </location>
</feature>
<name>A0A1M6HYK2_9FLAO</name>